<reference evidence="2 3" key="1">
    <citation type="submission" date="2023-01" db="EMBL/GenBank/DDBJ databases">
        <title>Psychrosphaera sp. nov., isolated from marine algae.</title>
        <authorList>
            <person name="Bayburt H."/>
            <person name="Choi B.J."/>
            <person name="Kim J.M."/>
            <person name="Choi D.G."/>
            <person name="Jeon C.O."/>
        </authorList>
    </citation>
    <scope>NUCLEOTIDE SEQUENCE [LARGE SCALE GENOMIC DNA]</scope>
    <source>
        <strain evidence="2 3">G1-22</strain>
    </source>
</reference>
<dbReference type="Gene3D" id="3.50.50.60">
    <property type="entry name" value="FAD/NAD(P)-binding domain"/>
    <property type="match status" value="1"/>
</dbReference>
<protein>
    <submittedName>
        <fullName evidence="2">FAD-dependent monooxygenase</fullName>
    </submittedName>
</protein>
<dbReference type="SUPFAM" id="SSF51905">
    <property type="entry name" value="FAD/NAD(P)-binding domain"/>
    <property type="match status" value="1"/>
</dbReference>
<dbReference type="RefSeq" id="WP_272179428.1">
    <property type="nucleotide sequence ID" value="NZ_JAQOMS010000002.1"/>
</dbReference>
<dbReference type="InterPro" id="IPR051205">
    <property type="entry name" value="UbiH/COQ6_monooxygenase"/>
</dbReference>
<proteinExistence type="predicted"/>
<accession>A0ABT5F7T8</accession>
<dbReference type="PROSITE" id="PS01304">
    <property type="entry name" value="UBIH"/>
    <property type="match status" value="1"/>
</dbReference>
<dbReference type="InterPro" id="IPR018168">
    <property type="entry name" value="Ubi_Hdrlase_CS"/>
</dbReference>
<dbReference type="InterPro" id="IPR036188">
    <property type="entry name" value="FAD/NAD-bd_sf"/>
</dbReference>
<evidence type="ECO:0000313" key="3">
    <source>
        <dbReference type="Proteomes" id="UP001528411"/>
    </source>
</evidence>
<dbReference type="PANTHER" id="PTHR43876">
    <property type="entry name" value="UBIQUINONE BIOSYNTHESIS MONOOXYGENASE COQ6, MITOCHONDRIAL"/>
    <property type="match status" value="1"/>
</dbReference>
<name>A0ABT5F7T8_9GAMM</name>
<evidence type="ECO:0000313" key="2">
    <source>
        <dbReference type="EMBL" id="MDC2887603.1"/>
    </source>
</evidence>
<keyword evidence="2" id="KW-0503">Monooxygenase</keyword>
<dbReference type="Proteomes" id="UP001528411">
    <property type="component" value="Unassembled WGS sequence"/>
</dbReference>
<feature type="domain" description="FAD-binding" evidence="1">
    <location>
        <begin position="24"/>
        <end position="243"/>
    </location>
</feature>
<dbReference type="Gene3D" id="3.30.9.10">
    <property type="entry name" value="D-Amino Acid Oxidase, subunit A, domain 2"/>
    <property type="match status" value="1"/>
</dbReference>
<keyword evidence="3" id="KW-1185">Reference proteome</keyword>
<dbReference type="Pfam" id="PF01494">
    <property type="entry name" value="FAD_binding_3"/>
    <property type="match status" value="1"/>
</dbReference>
<dbReference type="InterPro" id="IPR002938">
    <property type="entry name" value="FAD-bd"/>
</dbReference>
<gene>
    <name evidence="2" type="ORF">PN838_00525</name>
</gene>
<dbReference type="EMBL" id="JAQOMS010000002">
    <property type="protein sequence ID" value="MDC2887603.1"/>
    <property type="molecule type" value="Genomic_DNA"/>
</dbReference>
<evidence type="ECO:0000259" key="1">
    <source>
        <dbReference type="Pfam" id="PF01494"/>
    </source>
</evidence>
<keyword evidence="2" id="KW-0560">Oxidoreductase</keyword>
<dbReference type="GO" id="GO:0004497">
    <property type="term" value="F:monooxygenase activity"/>
    <property type="evidence" value="ECO:0007669"/>
    <property type="project" value="UniProtKB-KW"/>
</dbReference>
<organism evidence="2 3">
    <name type="scientific">Psychrosphaera algicola</name>
    <dbReference type="NCBI Taxonomy" id="3023714"/>
    <lineage>
        <taxon>Bacteria</taxon>
        <taxon>Pseudomonadati</taxon>
        <taxon>Pseudomonadota</taxon>
        <taxon>Gammaproteobacteria</taxon>
        <taxon>Alteromonadales</taxon>
        <taxon>Pseudoalteromonadaceae</taxon>
        <taxon>Psychrosphaera</taxon>
    </lineage>
</organism>
<dbReference type="PRINTS" id="PR00420">
    <property type="entry name" value="RNGMNOXGNASE"/>
</dbReference>
<comment type="caution">
    <text evidence="2">The sequence shown here is derived from an EMBL/GenBank/DDBJ whole genome shotgun (WGS) entry which is preliminary data.</text>
</comment>
<dbReference type="PANTHER" id="PTHR43876:SF8">
    <property type="entry name" value="2-OCTAPRENYL-6-METHOXYPHENOL HYDROXYLASE"/>
    <property type="match status" value="1"/>
</dbReference>
<sequence>MSWFVQTEISAICHQGDYTKLTLTDGNELHSKLLVVAEGGMSSTKSLLGIENDTADYSQTAVVANIKTQGADGKDGKFAKLLRHPNLESKDFVDAVAFERFTTHGPIALLPIGPQQYSVVWTESHDKADDISKLTDTEFCKALQAEFGFAAGEIIEAGERASFPLYCSKAQNLTHNRVVLLGNAAHTVHPIAGQGFNLGLRDIAVLVNEIKVALDSKQDIGSFRLLNQYQNNRVDDINRITTFTDSLVRIFGLEGRLPAFVRTIGLMSLQKFDPLQQWLALHFMGSQSAKNIPQLTQLPQLAQLKPLVQEQQAHDQN</sequence>